<evidence type="ECO:0000313" key="12">
    <source>
        <dbReference type="Proteomes" id="UP000446768"/>
    </source>
</evidence>
<dbReference type="Pfam" id="PF13188">
    <property type="entry name" value="PAS_8"/>
    <property type="match status" value="1"/>
</dbReference>
<dbReference type="PROSITE" id="PS50839">
    <property type="entry name" value="CHASE"/>
    <property type="match status" value="1"/>
</dbReference>
<comment type="catalytic activity">
    <reaction evidence="6">
        <text>2 GTP = 3',3'-c-di-GMP + 2 diphosphate</text>
        <dbReference type="Rhea" id="RHEA:24898"/>
        <dbReference type="ChEBI" id="CHEBI:33019"/>
        <dbReference type="ChEBI" id="CHEBI:37565"/>
        <dbReference type="ChEBI" id="CHEBI:58805"/>
        <dbReference type="EC" id="2.7.7.65"/>
    </reaction>
</comment>
<evidence type="ECO:0000256" key="2">
    <source>
        <dbReference type="ARBA" id="ARBA00012528"/>
    </source>
</evidence>
<dbReference type="GO" id="GO:0007165">
    <property type="term" value="P:signal transduction"/>
    <property type="evidence" value="ECO:0007669"/>
    <property type="project" value="UniProtKB-ARBA"/>
</dbReference>
<dbReference type="InterPro" id="IPR000014">
    <property type="entry name" value="PAS"/>
</dbReference>
<dbReference type="EC" id="2.7.7.65" evidence="2"/>
<proteinExistence type="predicted"/>
<evidence type="ECO:0000313" key="11">
    <source>
        <dbReference type="EMBL" id="MRV72907.1"/>
    </source>
</evidence>
<dbReference type="SMART" id="SM00065">
    <property type="entry name" value="GAF"/>
    <property type="match status" value="1"/>
</dbReference>
<dbReference type="Gene3D" id="3.30.450.350">
    <property type="entry name" value="CHASE domain"/>
    <property type="match status" value="1"/>
</dbReference>
<dbReference type="InterPro" id="IPR029787">
    <property type="entry name" value="Nucleotide_cyclase"/>
</dbReference>
<dbReference type="Pfam" id="PF13185">
    <property type="entry name" value="GAF_2"/>
    <property type="match status" value="1"/>
</dbReference>
<sequence length="1018" mass="111234">MDEPTSRPKQRRLPQDLLSPALTSGLVLAVCLGATWWVWDNAGADAERDNQADFNYRVHELVNNIAQRMQTYVQVLYGAQGLYASSEYVSRDEFHSYVTGQGLNEHFPGIQGIGYIRLVDGGQRSVHIATVRSEGFPDYTIRPAGERPQYAPIVYLEPFEGRNLRAFGYDALSEPVRRASLELARDTGMPAMSGKITLVQETSERGPAGFLVVLPVYRNGAPHATLQQRRAAIAGWVYSPFRMADVMAGIGGEGAASLDVEIYDGDDVDAANRMYDSVADVPGARVRRTVQKISIAGHRWTIRIGGIPGSAAGAERDGRMQLIGVSGVVLSAVLAALAWLLAHSRRKSRAALAQARELADELAQGQANIVAMAESSQRSQQVLRSILDSTVDGILVDDFRGAILNSNRRFRELWNLPEQLDWQEDGATLMRHMSAQLVYPPVFDEAVKRMLASNEEQRAQLHLKDGRVLEQYTRGIFLGSESVRLWSFRDITERTHGERREQMRRHVLELLATGAPLASVLQSVVQGVEADNPGMLCALLLLDEDGRRLLVGAAPSLPAFFNAALHGHYVDMGEGCCGQAVMTGERVIVEDMGSNPLWRQYRDLSARAGLKSCWSEPIRSATGKILGTFAIFQREPQRPSVAHLALIEQASRLAGIAIEQAQAGVALRAGEARFRSLYDNAPVALWEQDWSAVHGALQELQQSGVEDVPLYLQNNPSQLARMAAMVRIVDVNAAALAQVGAAPGSKDLSALSLAQNFHASAMPAFARALAALLQGAHLFSCESTFQRLDGATRQNELTLLVMPGHTHNLDFVIVSTVDITERKRMNDELLLLATTDFLTGLPNRREFMARLEDEQARLQRDVGVRGGRAAVLMLDIDHFKRVNDEYGHAAGDAVLRHLAVQMRECQRKIDMLGRVGGEEFAVLLPGADVPAALAFAERLRQRIGSTPLEIDGHVLAVTVSIGIAAMHARDPGGDAALIRADKALYRAKRGGRNRVELAGEGNEPAGKEKPEAVAPPAN</sequence>
<gene>
    <name evidence="11" type="ORF">GJ700_14445</name>
</gene>
<evidence type="ECO:0000256" key="4">
    <source>
        <dbReference type="ARBA" id="ARBA00022989"/>
    </source>
</evidence>
<keyword evidence="4 8" id="KW-1133">Transmembrane helix</keyword>
<dbReference type="Proteomes" id="UP000446768">
    <property type="component" value="Unassembled WGS sequence"/>
</dbReference>
<dbReference type="SUPFAM" id="SSF55785">
    <property type="entry name" value="PYP-like sensor domain (PAS domain)"/>
    <property type="match status" value="2"/>
</dbReference>
<dbReference type="SUPFAM" id="SSF55781">
    <property type="entry name" value="GAF domain-like"/>
    <property type="match status" value="1"/>
</dbReference>
<dbReference type="InterPro" id="IPR043128">
    <property type="entry name" value="Rev_trsase/Diguanyl_cyclase"/>
</dbReference>
<dbReference type="NCBIfam" id="TIGR00254">
    <property type="entry name" value="GGDEF"/>
    <property type="match status" value="1"/>
</dbReference>
<name>A0A7X2INM6_9BURK</name>
<dbReference type="Pfam" id="PF03924">
    <property type="entry name" value="CHASE"/>
    <property type="match status" value="1"/>
</dbReference>
<dbReference type="CDD" id="cd01949">
    <property type="entry name" value="GGDEF"/>
    <property type="match status" value="1"/>
</dbReference>
<dbReference type="PANTHER" id="PTHR45138">
    <property type="entry name" value="REGULATORY COMPONENTS OF SENSORY TRANSDUCTION SYSTEM"/>
    <property type="match status" value="1"/>
</dbReference>
<dbReference type="Gene3D" id="3.30.450.40">
    <property type="match status" value="1"/>
</dbReference>
<feature type="region of interest" description="Disordered" evidence="7">
    <location>
        <begin position="993"/>
        <end position="1018"/>
    </location>
</feature>
<dbReference type="Pfam" id="PF00990">
    <property type="entry name" value="GGDEF"/>
    <property type="match status" value="1"/>
</dbReference>
<dbReference type="InterPro" id="IPR003018">
    <property type="entry name" value="GAF"/>
</dbReference>
<accession>A0A7X2INM6</accession>
<dbReference type="Gene3D" id="3.30.70.270">
    <property type="match status" value="1"/>
</dbReference>
<organism evidence="11 12">
    <name type="scientific">Pseudoduganella rivuli</name>
    <dbReference type="NCBI Taxonomy" id="2666085"/>
    <lineage>
        <taxon>Bacteria</taxon>
        <taxon>Pseudomonadati</taxon>
        <taxon>Pseudomonadota</taxon>
        <taxon>Betaproteobacteria</taxon>
        <taxon>Burkholderiales</taxon>
        <taxon>Oxalobacteraceae</taxon>
        <taxon>Telluria group</taxon>
        <taxon>Pseudoduganella</taxon>
    </lineage>
</organism>
<dbReference type="RefSeq" id="WP_154374950.1">
    <property type="nucleotide sequence ID" value="NZ_WKJJ01000008.1"/>
</dbReference>
<evidence type="ECO:0000259" key="10">
    <source>
        <dbReference type="PROSITE" id="PS50887"/>
    </source>
</evidence>
<dbReference type="InterPro" id="IPR042240">
    <property type="entry name" value="CHASE_sf"/>
</dbReference>
<dbReference type="FunFam" id="3.30.70.270:FF:000001">
    <property type="entry name" value="Diguanylate cyclase domain protein"/>
    <property type="match status" value="1"/>
</dbReference>
<dbReference type="InterPro" id="IPR000160">
    <property type="entry name" value="GGDEF_dom"/>
</dbReference>
<comment type="caution">
    <text evidence="11">The sequence shown here is derived from an EMBL/GenBank/DDBJ whole genome shotgun (WGS) entry which is preliminary data.</text>
</comment>
<dbReference type="EMBL" id="WKJJ01000008">
    <property type="protein sequence ID" value="MRV72907.1"/>
    <property type="molecule type" value="Genomic_DNA"/>
</dbReference>
<dbReference type="SUPFAM" id="SSF55073">
    <property type="entry name" value="Nucleotide cyclase"/>
    <property type="match status" value="1"/>
</dbReference>
<dbReference type="SMART" id="SM01079">
    <property type="entry name" value="CHASE"/>
    <property type="match status" value="1"/>
</dbReference>
<protein>
    <recommendedName>
        <fullName evidence="2">diguanylate cyclase</fullName>
        <ecNumber evidence="2">2.7.7.65</ecNumber>
    </recommendedName>
</protein>
<dbReference type="PROSITE" id="PS50887">
    <property type="entry name" value="GGDEF"/>
    <property type="match status" value="1"/>
</dbReference>
<keyword evidence="12" id="KW-1185">Reference proteome</keyword>
<evidence type="ECO:0000256" key="6">
    <source>
        <dbReference type="ARBA" id="ARBA00034247"/>
    </source>
</evidence>
<evidence type="ECO:0000256" key="5">
    <source>
        <dbReference type="ARBA" id="ARBA00023136"/>
    </source>
</evidence>
<feature type="transmembrane region" description="Helical" evidence="8">
    <location>
        <begin position="21"/>
        <end position="39"/>
    </location>
</feature>
<feature type="domain" description="GGDEF" evidence="10">
    <location>
        <begin position="867"/>
        <end position="1000"/>
    </location>
</feature>
<evidence type="ECO:0000256" key="8">
    <source>
        <dbReference type="SAM" id="Phobius"/>
    </source>
</evidence>
<dbReference type="GO" id="GO:0052621">
    <property type="term" value="F:diguanylate cyclase activity"/>
    <property type="evidence" value="ECO:0007669"/>
    <property type="project" value="UniProtKB-EC"/>
</dbReference>
<dbReference type="GO" id="GO:0016020">
    <property type="term" value="C:membrane"/>
    <property type="evidence" value="ECO:0007669"/>
    <property type="project" value="UniProtKB-SubCell"/>
</dbReference>
<dbReference type="Gene3D" id="3.30.450.20">
    <property type="entry name" value="PAS domain"/>
    <property type="match status" value="2"/>
</dbReference>
<evidence type="ECO:0000259" key="9">
    <source>
        <dbReference type="PROSITE" id="PS50839"/>
    </source>
</evidence>
<dbReference type="InterPro" id="IPR006189">
    <property type="entry name" value="CHASE_dom"/>
</dbReference>
<evidence type="ECO:0000256" key="3">
    <source>
        <dbReference type="ARBA" id="ARBA00022692"/>
    </source>
</evidence>
<dbReference type="InterPro" id="IPR050469">
    <property type="entry name" value="Diguanylate_Cyclase"/>
</dbReference>
<comment type="subcellular location">
    <subcellularLocation>
        <location evidence="1">Membrane</location>
    </subcellularLocation>
</comment>
<keyword evidence="3 8" id="KW-0812">Transmembrane</keyword>
<dbReference type="AlphaFoldDB" id="A0A7X2INM6"/>
<reference evidence="11 12" key="1">
    <citation type="submission" date="2019-11" db="EMBL/GenBank/DDBJ databases">
        <title>Novel species isolated from a subtropical stream in China.</title>
        <authorList>
            <person name="Lu H."/>
        </authorList>
    </citation>
    <scope>NUCLEOTIDE SEQUENCE [LARGE SCALE GENOMIC DNA]</scope>
    <source>
        <strain evidence="11 12">FT92W</strain>
    </source>
</reference>
<evidence type="ECO:0000256" key="7">
    <source>
        <dbReference type="SAM" id="MobiDB-lite"/>
    </source>
</evidence>
<keyword evidence="5 8" id="KW-0472">Membrane</keyword>
<dbReference type="InterPro" id="IPR035965">
    <property type="entry name" value="PAS-like_dom_sf"/>
</dbReference>
<dbReference type="SMART" id="SM00267">
    <property type="entry name" value="GGDEF"/>
    <property type="match status" value="1"/>
</dbReference>
<feature type="domain" description="CHASE" evidence="9">
    <location>
        <begin position="85"/>
        <end position="303"/>
    </location>
</feature>
<dbReference type="PANTHER" id="PTHR45138:SF9">
    <property type="entry name" value="DIGUANYLATE CYCLASE DGCM-RELATED"/>
    <property type="match status" value="1"/>
</dbReference>
<dbReference type="InterPro" id="IPR029016">
    <property type="entry name" value="GAF-like_dom_sf"/>
</dbReference>
<evidence type="ECO:0000256" key="1">
    <source>
        <dbReference type="ARBA" id="ARBA00004370"/>
    </source>
</evidence>